<comment type="similarity">
    <text evidence="1 13">Belongs to the class-I pyridine nucleotide-disulfide oxidoreductase family.</text>
</comment>
<dbReference type="SUPFAM" id="SSF55424">
    <property type="entry name" value="FAD/NAD-linked reductases, dimerisation (C-terminal) domain"/>
    <property type="match status" value="1"/>
</dbReference>
<accession>A0A2A4YIL1</accession>
<feature type="domain" description="FAD/NAD(P)-binding" evidence="15">
    <location>
        <begin position="5"/>
        <end position="324"/>
    </location>
</feature>
<evidence type="ECO:0000256" key="2">
    <source>
        <dbReference type="ARBA" id="ARBA00012608"/>
    </source>
</evidence>
<keyword evidence="11" id="KW-0547">Nucleotide-binding</keyword>
<dbReference type="AlphaFoldDB" id="A0A2A4YIL1"/>
<dbReference type="InterPro" id="IPR004099">
    <property type="entry name" value="Pyr_nucl-diS_OxRdtase_dimer"/>
</dbReference>
<dbReference type="Pfam" id="PF02852">
    <property type="entry name" value="Pyr_redox_dim"/>
    <property type="match status" value="1"/>
</dbReference>
<evidence type="ECO:0000256" key="12">
    <source>
        <dbReference type="PIRSR" id="PIRSR000350-4"/>
    </source>
</evidence>
<comment type="catalytic activity">
    <reaction evidence="9 13">
        <text>N(6)-[(R)-dihydrolipoyl]-L-lysyl-[protein] + NAD(+) = N(6)-[(R)-lipoyl]-L-lysyl-[protein] + NADH + H(+)</text>
        <dbReference type="Rhea" id="RHEA:15045"/>
        <dbReference type="Rhea" id="RHEA-COMP:10474"/>
        <dbReference type="Rhea" id="RHEA-COMP:10475"/>
        <dbReference type="ChEBI" id="CHEBI:15378"/>
        <dbReference type="ChEBI" id="CHEBI:57540"/>
        <dbReference type="ChEBI" id="CHEBI:57945"/>
        <dbReference type="ChEBI" id="CHEBI:83099"/>
        <dbReference type="ChEBI" id="CHEBI:83100"/>
        <dbReference type="EC" id="1.8.1.4"/>
    </reaction>
</comment>
<reference evidence="17" key="1">
    <citation type="submission" date="2017-08" db="EMBL/GenBank/DDBJ databases">
        <title>A dynamic microbial community with high functional redundancy inhabits the cold, oxic subseafloor aquifer.</title>
        <authorList>
            <person name="Tully B.J."/>
            <person name="Wheat C.G."/>
            <person name="Glazer B.T."/>
            <person name="Huber J.A."/>
        </authorList>
    </citation>
    <scope>NUCLEOTIDE SEQUENCE [LARGE SCALE GENOMIC DNA]</scope>
</reference>
<keyword evidence="5 13" id="KW-0560">Oxidoreductase</keyword>
<name>A0A2A4YIL1_UNCAE</name>
<feature type="active site" description="Proton acceptor" evidence="10">
    <location>
        <position position="441"/>
    </location>
</feature>
<dbReference type="GO" id="GO:0050660">
    <property type="term" value="F:flavin adenine dinucleotide binding"/>
    <property type="evidence" value="ECO:0007669"/>
    <property type="project" value="InterPro"/>
</dbReference>
<evidence type="ECO:0000259" key="15">
    <source>
        <dbReference type="Pfam" id="PF07992"/>
    </source>
</evidence>
<feature type="binding site" evidence="11">
    <location>
        <position position="201"/>
    </location>
    <ligand>
        <name>NAD(+)</name>
        <dbReference type="ChEBI" id="CHEBI:57540"/>
    </ligand>
</feature>
<feature type="binding site" evidence="11">
    <location>
        <position position="52"/>
    </location>
    <ligand>
        <name>FAD</name>
        <dbReference type="ChEBI" id="CHEBI:57692"/>
    </ligand>
</feature>
<dbReference type="PANTHER" id="PTHR22912">
    <property type="entry name" value="DISULFIDE OXIDOREDUCTASE"/>
    <property type="match status" value="1"/>
</dbReference>
<dbReference type="SUPFAM" id="SSF51905">
    <property type="entry name" value="FAD/NAD(P)-binding domain"/>
    <property type="match status" value="1"/>
</dbReference>
<keyword evidence="8 13" id="KW-0676">Redox-active center</keyword>
<comment type="miscellaneous">
    <text evidence="13">The active site is a redox-active disulfide bond.</text>
</comment>
<evidence type="ECO:0000256" key="13">
    <source>
        <dbReference type="RuleBase" id="RU003692"/>
    </source>
</evidence>
<dbReference type="GO" id="GO:0045252">
    <property type="term" value="C:oxoglutarate dehydrogenase complex"/>
    <property type="evidence" value="ECO:0007669"/>
    <property type="project" value="TreeGrafter"/>
</dbReference>
<evidence type="ECO:0000313" key="17">
    <source>
        <dbReference type="Proteomes" id="UP000217838"/>
    </source>
</evidence>
<dbReference type="NCBIfam" id="TIGR01350">
    <property type="entry name" value="lipoamide_DH"/>
    <property type="match status" value="1"/>
</dbReference>
<evidence type="ECO:0000256" key="9">
    <source>
        <dbReference type="ARBA" id="ARBA00049187"/>
    </source>
</evidence>
<protein>
    <recommendedName>
        <fullName evidence="2 13">Dihydrolipoyl dehydrogenase</fullName>
        <ecNumber evidence="2 13">1.8.1.4</ecNumber>
    </recommendedName>
</protein>
<feature type="disulfide bond" description="Redox-active" evidence="12">
    <location>
        <begin position="43"/>
        <end position="48"/>
    </location>
</feature>
<evidence type="ECO:0000256" key="7">
    <source>
        <dbReference type="ARBA" id="ARBA00023157"/>
    </source>
</evidence>
<evidence type="ECO:0000256" key="4">
    <source>
        <dbReference type="ARBA" id="ARBA00022827"/>
    </source>
</evidence>
<evidence type="ECO:0000256" key="8">
    <source>
        <dbReference type="ARBA" id="ARBA00023284"/>
    </source>
</evidence>
<dbReference type="FunFam" id="3.30.390.30:FF:000001">
    <property type="entry name" value="Dihydrolipoyl dehydrogenase"/>
    <property type="match status" value="1"/>
</dbReference>
<organism evidence="16 17">
    <name type="scientific">Aerophobetes bacterium</name>
    <dbReference type="NCBI Taxonomy" id="2030807"/>
    <lineage>
        <taxon>Bacteria</taxon>
        <taxon>Candidatus Aerophobota</taxon>
    </lineage>
</organism>
<dbReference type="PRINTS" id="PR00411">
    <property type="entry name" value="PNDRDTASEI"/>
</dbReference>
<keyword evidence="7" id="KW-1015">Disulfide bond</keyword>
<dbReference type="GO" id="GO:0004148">
    <property type="term" value="F:dihydrolipoyl dehydrogenase (NADH) activity"/>
    <property type="evidence" value="ECO:0007669"/>
    <property type="project" value="UniProtKB-EC"/>
</dbReference>
<keyword evidence="3 13" id="KW-0285">Flavoprotein</keyword>
<sequence>MSDEYDVCVIGSGPGGYVCAIKAAQLGLRVACVEKYPVLGGTCLNVGCIPSKSLLSSSEFYYRIQTQAKDYGFNIADLSLDFSKMVEKKSSVVTGFNQGISGLFKKNKVKEIHGTASFVSSNEITIDGKEKLKAKNFIIATGSKPTELPFLPFDEKKVLSSTGALAFTKVPKTLLVIGAGIIGVELGSVYNRLGTKVIFLEFLDRICPTLDTAVSKLLQKLLTKQGLTFHLGAKVTKGSSNASCVSLDVEIKGKVEKFSAEHALVAVGRKPYTEGLNLKGAGVSVDEKGFITIDENFKTTCSNIYAIGDAVDGPMLAHKAEEEGMAVAELLVGKSPKIEYMAIPSVVYTDPEVACVGLTEDAAKKRSLKVKVSQFPFKANSRARAIGDDEGFVKIIADDASHQILGMHIIGPHAGELIAEGVLAITKKLKAEDIAHTSHAHPTLSEAIKEAALMITSKALHI</sequence>
<feature type="binding site" evidence="11">
    <location>
        <begin position="178"/>
        <end position="185"/>
    </location>
    <ligand>
        <name>NAD(+)</name>
        <dbReference type="ChEBI" id="CHEBI:57540"/>
    </ligand>
</feature>
<gene>
    <name evidence="16" type="primary">lpdA</name>
    <name evidence="16" type="ORF">COB11_04260</name>
</gene>
<dbReference type="PIRSF" id="PIRSF000350">
    <property type="entry name" value="Mercury_reductase_MerA"/>
    <property type="match status" value="1"/>
</dbReference>
<feature type="binding site" evidence="11">
    <location>
        <position position="309"/>
    </location>
    <ligand>
        <name>FAD</name>
        <dbReference type="ChEBI" id="CHEBI:57692"/>
    </ligand>
</feature>
<evidence type="ECO:0000256" key="10">
    <source>
        <dbReference type="PIRSR" id="PIRSR000350-2"/>
    </source>
</evidence>
<dbReference type="PROSITE" id="PS00076">
    <property type="entry name" value="PYRIDINE_REDOX_1"/>
    <property type="match status" value="1"/>
</dbReference>
<dbReference type="InterPro" id="IPR050151">
    <property type="entry name" value="Class-I_Pyr_Nuc-Dis_Oxidored"/>
</dbReference>
<dbReference type="EMBL" id="NVUU01000044">
    <property type="protein sequence ID" value="PCI94177.1"/>
    <property type="molecule type" value="Genomic_DNA"/>
</dbReference>
<dbReference type="EC" id="1.8.1.4" evidence="2 13"/>
<dbReference type="Gene3D" id="3.50.50.60">
    <property type="entry name" value="FAD/NAD(P)-binding domain"/>
    <property type="match status" value="2"/>
</dbReference>
<feature type="binding site" evidence="11">
    <location>
        <begin position="141"/>
        <end position="143"/>
    </location>
    <ligand>
        <name>FAD</name>
        <dbReference type="ChEBI" id="CHEBI:57692"/>
    </ligand>
</feature>
<dbReference type="Proteomes" id="UP000217838">
    <property type="component" value="Unassembled WGS sequence"/>
</dbReference>
<dbReference type="PRINTS" id="PR00368">
    <property type="entry name" value="FADPNR"/>
</dbReference>
<dbReference type="GO" id="GO:0006103">
    <property type="term" value="P:2-oxoglutarate metabolic process"/>
    <property type="evidence" value="ECO:0007669"/>
    <property type="project" value="TreeGrafter"/>
</dbReference>
<evidence type="ECO:0000256" key="1">
    <source>
        <dbReference type="ARBA" id="ARBA00007532"/>
    </source>
</evidence>
<dbReference type="PANTHER" id="PTHR22912:SF151">
    <property type="entry name" value="DIHYDROLIPOYL DEHYDROGENASE, MITOCHONDRIAL"/>
    <property type="match status" value="1"/>
</dbReference>
<dbReference type="InterPro" id="IPR012999">
    <property type="entry name" value="Pyr_OxRdtase_I_AS"/>
</dbReference>
<evidence type="ECO:0000256" key="5">
    <source>
        <dbReference type="ARBA" id="ARBA00023002"/>
    </source>
</evidence>
<dbReference type="InterPro" id="IPR023753">
    <property type="entry name" value="FAD/NAD-binding_dom"/>
</dbReference>
<proteinExistence type="inferred from homology"/>
<dbReference type="InterPro" id="IPR001100">
    <property type="entry name" value="Pyr_nuc-diS_OxRdtase"/>
</dbReference>
<dbReference type="InterPro" id="IPR036188">
    <property type="entry name" value="FAD/NAD-bd_sf"/>
</dbReference>
<keyword evidence="4 11" id="KW-0274">FAD</keyword>
<evidence type="ECO:0000259" key="14">
    <source>
        <dbReference type="Pfam" id="PF02852"/>
    </source>
</evidence>
<keyword evidence="6 11" id="KW-0520">NAD</keyword>
<dbReference type="Gene3D" id="3.30.390.30">
    <property type="match status" value="1"/>
</dbReference>
<dbReference type="Pfam" id="PF07992">
    <property type="entry name" value="Pyr_redox_2"/>
    <property type="match status" value="1"/>
</dbReference>
<evidence type="ECO:0000256" key="11">
    <source>
        <dbReference type="PIRSR" id="PIRSR000350-3"/>
    </source>
</evidence>
<comment type="cofactor">
    <cofactor evidence="11 13">
        <name>FAD</name>
        <dbReference type="ChEBI" id="CHEBI:57692"/>
    </cofactor>
    <text evidence="11 13">Binds 1 FAD per subunit.</text>
</comment>
<dbReference type="InterPro" id="IPR006258">
    <property type="entry name" value="Lipoamide_DH"/>
</dbReference>
<evidence type="ECO:0000313" key="16">
    <source>
        <dbReference type="EMBL" id="PCI94177.1"/>
    </source>
</evidence>
<comment type="caution">
    <text evidence="16">The sequence shown here is derived from an EMBL/GenBank/DDBJ whole genome shotgun (WGS) entry which is preliminary data.</text>
</comment>
<feature type="domain" description="Pyridine nucleotide-disulphide oxidoreductase dimerisation" evidence="14">
    <location>
        <begin position="343"/>
        <end position="452"/>
    </location>
</feature>
<feature type="binding site" evidence="11">
    <location>
        <position position="268"/>
    </location>
    <ligand>
        <name>NAD(+)</name>
        <dbReference type="ChEBI" id="CHEBI:57540"/>
    </ligand>
</feature>
<dbReference type="InterPro" id="IPR016156">
    <property type="entry name" value="FAD/NAD-linked_Rdtase_dimer_sf"/>
</dbReference>
<feature type="binding site" evidence="11">
    <location>
        <begin position="315"/>
        <end position="318"/>
    </location>
    <ligand>
        <name>FAD</name>
        <dbReference type="ChEBI" id="CHEBI:57692"/>
    </ligand>
</feature>
<evidence type="ECO:0000256" key="6">
    <source>
        <dbReference type="ARBA" id="ARBA00023027"/>
    </source>
</evidence>
<evidence type="ECO:0000256" key="3">
    <source>
        <dbReference type="ARBA" id="ARBA00022630"/>
    </source>
</evidence>